<organism evidence="1 2">
    <name type="scientific">Phaseolus vulgaris</name>
    <name type="common">Kidney bean</name>
    <name type="synonym">French bean</name>
    <dbReference type="NCBI Taxonomy" id="3885"/>
    <lineage>
        <taxon>Eukaryota</taxon>
        <taxon>Viridiplantae</taxon>
        <taxon>Streptophyta</taxon>
        <taxon>Embryophyta</taxon>
        <taxon>Tracheophyta</taxon>
        <taxon>Spermatophyta</taxon>
        <taxon>Magnoliopsida</taxon>
        <taxon>eudicotyledons</taxon>
        <taxon>Gunneridae</taxon>
        <taxon>Pentapetalae</taxon>
        <taxon>rosids</taxon>
        <taxon>fabids</taxon>
        <taxon>Fabales</taxon>
        <taxon>Fabaceae</taxon>
        <taxon>Papilionoideae</taxon>
        <taxon>50 kb inversion clade</taxon>
        <taxon>NPAAA clade</taxon>
        <taxon>indigoferoid/millettioid clade</taxon>
        <taxon>Phaseoleae</taxon>
        <taxon>Phaseolus</taxon>
    </lineage>
</organism>
<name>V7CJ39_PHAVU</name>
<dbReference type="AlphaFoldDB" id="V7CJ39"/>
<dbReference type="Gramene" id="ESW29383">
    <property type="protein sequence ID" value="ESW29383"/>
    <property type="gene ID" value="PHAVU_002G066200g"/>
</dbReference>
<keyword evidence="2" id="KW-1185">Reference proteome</keyword>
<proteinExistence type="predicted"/>
<protein>
    <submittedName>
        <fullName evidence="1">Uncharacterized protein</fullName>
    </submittedName>
</protein>
<dbReference type="OrthoDB" id="1402283at2759"/>
<gene>
    <name evidence="1" type="ORF">PHAVU_002G066200g</name>
</gene>
<sequence>MYLTCSAHINREAMDEEYYVMRHVHKIISANIRDSWKEIFSDPSPLMLEVLQEVQEQWTTVIKNTYFLCRLYPCQF</sequence>
<reference evidence="2" key="1">
    <citation type="journal article" date="2014" name="Nat. Genet.">
        <title>A reference genome for common bean and genome-wide analysis of dual domestications.</title>
        <authorList>
            <person name="Schmutz J."/>
            <person name="McClean P.E."/>
            <person name="Mamidi S."/>
            <person name="Wu G.A."/>
            <person name="Cannon S.B."/>
            <person name="Grimwood J."/>
            <person name="Jenkins J."/>
            <person name="Shu S."/>
            <person name="Song Q."/>
            <person name="Chavarro C."/>
            <person name="Torres-Torres M."/>
            <person name="Geffroy V."/>
            <person name="Moghaddam S.M."/>
            <person name="Gao D."/>
            <person name="Abernathy B."/>
            <person name="Barry K."/>
            <person name="Blair M."/>
            <person name="Brick M.A."/>
            <person name="Chovatia M."/>
            <person name="Gepts P."/>
            <person name="Goodstein D.M."/>
            <person name="Gonzales M."/>
            <person name="Hellsten U."/>
            <person name="Hyten D.L."/>
            <person name="Jia G."/>
            <person name="Kelly J.D."/>
            <person name="Kudrna D."/>
            <person name="Lee R."/>
            <person name="Richard M.M."/>
            <person name="Miklas P.N."/>
            <person name="Osorno J.M."/>
            <person name="Rodrigues J."/>
            <person name="Thareau V."/>
            <person name="Urrea C.A."/>
            <person name="Wang M."/>
            <person name="Yu Y."/>
            <person name="Zhang M."/>
            <person name="Wing R.A."/>
            <person name="Cregan P.B."/>
            <person name="Rokhsar D.S."/>
            <person name="Jackson S.A."/>
        </authorList>
    </citation>
    <scope>NUCLEOTIDE SEQUENCE [LARGE SCALE GENOMIC DNA]</scope>
    <source>
        <strain evidence="2">cv. G19833</strain>
    </source>
</reference>
<evidence type="ECO:0000313" key="2">
    <source>
        <dbReference type="Proteomes" id="UP000000226"/>
    </source>
</evidence>
<evidence type="ECO:0000313" key="1">
    <source>
        <dbReference type="EMBL" id="ESW29383.1"/>
    </source>
</evidence>
<accession>V7CJ39</accession>
<dbReference type="EMBL" id="CM002289">
    <property type="protein sequence ID" value="ESW29383.1"/>
    <property type="molecule type" value="Genomic_DNA"/>
</dbReference>
<dbReference type="Proteomes" id="UP000000226">
    <property type="component" value="Chromosome 2"/>
</dbReference>